<dbReference type="InterPro" id="IPR041657">
    <property type="entry name" value="HTH_17"/>
</dbReference>
<dbReference type="InterPro" id="IPR010093">
    <property type="entry name" value="SinI_DNA-bd"/>
</dbReference>
<proteinExistence type="predicted"/>
<evidence type="ECO:0000259" key="1">
    <source>
        <dbReference type="Pfam" id="PF12728"/>
    </source>
</evidence>
<evidence type="ECO:0000313" key="2">
    <source>
        <dbReference type="EMBL" id="OUQ73487.1"/>
    </source>
</evidence>
<dbReference type="NCBIfam" id="TIGR01764">
    <property type="entry name" value="excise"/>
    <property type="match status" value="1"/>
</dbReference>
<dbReference type="InterPro" id="IPR009061">
    <property type="entry name" value="DNA-bd_dom_put_sf"/>
</dbReference>
<feature type="domain" description="Helix-turn-helix" evidence="1">
    <location>
        <begin position="22"/>
        <end position="66"/>
    </location>
</feature>
<name>A0A1Y4VTL1_9BACE</name>
<dbReference type="Proteomes" id="UP000196036">
    <property type="component" value="Unassembled WGS sequence"/>
</dbReference>
<dbReference type="AlphaFoldDB" id="A0A1Y4VTL1"/>
<gene>
    <name evidence="2" type="ORF">B5E52_02900</name>
</gene>
<comment type="caution">
    <text evidence="2">The sequence shown here is derived from an EMBL/GenBank/DDBJ whole genome shotgun (WGS) entry which is preliminary data.</text>
</comment>
<dbReference type="RefSeq" id="WP_087317452.1">
    <property type="nucleotide sequence ID" value="NZ_JABFIB010000015.1"/>
</dbReference>
<dbReference type="SUPFAM" id="SSF46955">
    <property type="entry name" value="Putative DNA-binding domain"/>
    <property type="match status" value="1"/>
</dbReference>
<dbReference type="Pfam" id="PF12728">
    <property type="entry name" value="HTH_17"/>
    <property type="match status" value="1"/>
</dbReference>
<accession>A0A1Y4VTL1</accession>
<protein>
    <recommendedName>
        <fullName evidence="1">Helix-turn-helix domain-containing protein</fullName>
    </recommendedName>
</protein>
<dbReference type="EMBL" id="NFLW01000004">
    <property type="protein sequence ID" value="OUQ73487.1"/>
    <property type="molecule type" value="Genomic_DNA"/>
</dbReference>
<reference evidence="3" key="1">
    <citation type="submission" date="2017-04" db="EMBL/GenBank/DDBJ databases">
        <title>Function of individual gut microbiota members based on whole genome sequencing of pure cultures obtained from chicken caecum.</title>
        <authorList>
            <person name="Medvecky M."/>
            <person name="Cejkova D."/>
            <person name="Polansky O."/>
            <person name="Karasova D."/>
            <person name="Kubasova T."/>
            <person name="Cizek A."/>
            <person name="Rychlik I."/>
        </authorList>
    </citation>
    <scope>NUCLEOTIDE SEQUENCE [LARGE SCALE GENOMIC DNA]</scope>
    <source>
        <strain evidence="3">An109</strain>
    </source>
</reference>
<dbReference type="GO" id="GO:0003677">
    <property type="term" value="F:DNA binding"/>
    <property type="evidence" value="ECO:0007669"/>
    <property type="project" value="InterPro"/>
</dbReference>
<organism evidence="2 3">
    <name type="scientific">Bacteroides xylanisolvens</name>
    <dbReference type="NCBI Taxonomy" id="371601"/>
    <lineage>
        <taxon>Bacteria</taxon>
        <taxon>Pseudomonadati</taxon>
        <taxon>Bacteroidota</taxon>
        <taxon>Bacteroidia</taxon>
        <taxon>Bacteroidales</taxon>
        <taxon>Bacteroidaceae</taxon>
        <taxon>Bacteroides</taxon>
    </lineage>
</organism>
<evidence type="ECO:0000313" key="3">
    <source>
        <dbReference type="Proteomes" id="UP000196036"/>
    </source>
</evidence>
<sequence length="76" mass="8813">MNEFATTANLSESNVCERTLVGVDEAARILHKSKHTIYQWVRRGEIPCYKTGKNLLFRRDELITFIGICRVFIKPN</sequence>